<dbReference type="FunFam" id="3.60.10.10:FF:000129">
    <property type="entry name" value="Protein angel"/>
    <property type="match status" value="1"/>
</dbReference>
<reference evidence="2" key="2">
    <citation type="submission" date="2022-06" db="UniProtKB">
        <authorList>
            <consortium name="EnsemblMetazoa"/>
        </authorList>
    </citation>
    <scope>IDENTIFICATION</scope>
    <source>
        <strain evidence="2">DF5081</strain>
    </source>
</reference>
<dbReference type="Proteomes" id="UP000005237">
    <property type="component" value="Unassembled WGS sequence"/>
</dbReference>
<dbReference type="PANTHER" id="PTHR12121:SF34">
    <property type="entry name" value="PROTEIN ANGEL"/>
    <property type="match status" value="1"/>
</dbReference>
<accession>A0A8R1HL87</accession>
<reference evidence="3" key="1">
    <citation type="submission" date="2010-08" db="EMBL/GenBank/DDBJ databases">
        <authorList>
            <consortium name="Caenorhabditis japonica Sequencing Consortium"/>
            <person name="Wilson R.K."/>
        </authorList>
    </citation>
    <scope>NUCLEOTIDE SEQUENCE [LARGE SCALE GENOMIC DNA]</scope>
    <source>
        <strain evidence="3">DF5081</strain>
    </source>
</reference>
<dbReference type="Gene3D" id="3.60.10.10">
    <property type="entry name" value="Endonuclease/exonuclease/phosphatase"/>
    <property type="match status" value="1"/>
</dbReference>
<organism evidence="2 3">
    <name type="scientific">Caenorhabditis japonica</name>
    <dbReference type="NCBI Taxonomy" id="281687"/>
    <lineage>
        <taxon>Eukaryota</taxon>
        <taxon>Metazoa</taxon>
        <taxon>Ecdysozoa</taxon>
        <taxon>Nematoda</taxon>
        <taxon>Chromadorea</taxon>
        <taxon>Rhabditida</taxon>
        <taxon>Rhabditina</taxon>
        <taxon>Rhabditomorpha</taxon>
        <taxon>Rhabditoidea</taxon>
        <taxon>Rhabditidae</taxon>
        <taxon>Peloderinae</taxon>
        <taxon>Caenorhabditis</taxon>
    </lineage>
</organism>
<dbReference type="PANTHER" id="PTHR12121">
    <property type="entry name" value="CARBON CATABOLITE REPRESSOR PROTEIN 4"/>
    <property type="match status" value="1"/>
</dbReference>
<protein>
    <submittedName>
        <fullName evidence="2">Endo/exonuclease/phosphatase domain-containing protein</fullName>
    </submittedName>
</protein>
<dbReference type="InterPro" id="IPR050410">
    <property type="entry name" value="CCR4/nocturin_mRNA_transcr"/>
</dbReference>
<proteinExistence type="predicted"/>
<dbReference type="InterPro" id="IPR036691">
    <property type="entry name" value="Endo/exonu/phosph_ase_sf"/>
</dbReference>
<keyword evidence="3" id="KW-1185">Reference proteome</keyword>
<dbReference type="AlphaFoldDB" id="A0A8R1HL87"/>
<dbReference type="InterPro" id="IPR005135">
    <property type="entry name" value="Endo/exonuclease/phosphatase"/>
</dbReference>
<dbReference type="EnsemblMetazoa" id="CJA04993.1">
    <property type="protein sequence ID" value="CJA04993.1"/>
    <property type="gene ID" value="WBGene00124197"/>
</dbReference>
<evidence type="ECO:0000313" key="2">
    <source>
        <dbReference type="EnsemblMetazoa" id="CJA04993.1"/>
    </source>
</evidence>
<dbReference type="SUPFAM" id="SSF56219">
    <property type="entry name" value="DNase I-like"/>
    <property type="match status" value="1"/>
</dbReference>
<name>A0A8R1HL87_CAEJA</name>
<evidence type="ECO:0000259" key="1">
    <source>
        <dbReference type="Pfam" id="PF03372"/>
    </source>
</evidence>
<dbReference type="Pfam" id="PF03372">
    <property type="entry name" value="Exo_endo_phos"/>
    <property type="match status" value="1"/>
</dbReference>
<sequence>MVKHNRYFNATPRGRGMRGRIRGIQRRRTSNNYMWNTFQQEDAGSQRQRPIIHSNIPPPPIKPIETILLGPEVDLPVSSGFGTFSEGTTIKKTNFCSTWLAKNQHLVRPKPITEEIIIDDSEVPSTSGAESIVLLESERASPSSSFGDVKNEELKQSHEGIFEFSEDVDFDENIVIIGEVKRNMTLDTAISTEKFRAQPTSSFECVQIKDGFSIDCNVFRRAGRCWMPVRGPQRPLPNPNTVTSKFIICSYNVLCQKTIERTSYLYRHLQGSEDFLDWNYRWNGLKSELSTFNADILGLQEVQAEHFEQYFEPFMRGLGYIGKYKRKSGTEQKDDGCALFYRQNKFEDLGYQEVEYFLGKNAISNRENIGQILVLRCLTTGEILIIGNTHLIFNQERGDVKLAQLAILFAYINTIKMNLEREKPLIMVMGDFNMEANSKVFDFIVNGKIHIEGQYVRTLSGQSERSGGSVCVASKLLDSTNILLDSTFRTTNVPRPPCDGHLSHQFNFSSAYHHGISSHGTKDIRPISTYHKDAAAPDFIFFTPEKHQDTERLQLLEKFALPTIETLNGMIPWPNRNVPSDHLPILAKFLLTKRHF</sequence>
<feature type="domain" description="Endonuclease/exonuclease/phosphatase" evidence="1">
    <location>
        <begin position="249"/>
        <end position="544"/>
    </location>
</feature>
<evidence type="ECO:0000313" key="3">
    <source>
        <dbReference type="Proteomes" id="UP000005237"/>
    </source>
</evidence>
<dbReference type="GO" id="GO:0000175">
    <property type="term" value="F:3'-5'-RNA exonuclease activity"/>
    <property type="evidence" value="ECO:0007669"/>
    <property type="project" value="TreeGrafter"/>
</dbReference>